<evidence type="ECO:0000313" key="2">
    <source>
        <dbReference type="EMBL" id="KAG5183339.1"/>
    </source>
</evidence>
<feature type="compositionally biased region" description="Basic residues" evidence="1">
    <location>
        <begin position="80"/>
        <end position="133"/>
    </location>
</feature>
<organism evidence="2 3">
    <name type="scientific">Tribonema minus</name>
    <dbReference type="NCBI Taxonomy" id="303371"/>
    <lineage>
        <taxon>Eukaryota</taxon>
        <taxon>Sar</taxon>
        <taxon>Stramenopiles</taxon>
        <taxon>Ochrophyta</taxon>
        <taxon>PX clade</taxon>
        <taxon>Xanthophyceae</taxon>
        <taxon>Tribonematales</taxon>
        <taxon>Tribonemataceae</taxon>
        <taxon>Tribonema</taxon>
    </lineage>
</organism>
<dbReference type="AlphaFoldDB" id="A0A836CF48"/>
<dbReference type="EMBL" id="JAFCMP010000216">
    <property type="protein sequence ID" value="KAG5183339.1"/>
    <property type="molecule type" value="Genomic_DNA"/>
</dbReference>
<reference evidence="2" key="1">
    <citation type="submission" date="2021-02" db="EMBL/GenBank/DDBJ databases">
        <title>First Annotated Genome of the Yellow-green Alga Tribonema minus.</title>
        <authorList>
            <person name="Mahan K.M."/>
        </authorList>
    </citation>
    <scope>NUCLEOTIDE SEQUENCE</scope>
    <source>
        <strain evidence="2">UTEX B ZZ1240</strain>
    </source>
</reference>
<feature type="region of interest" description="Disordered" evidence="1">
    <location>
        <begin position="46"/>
        <end position="137"/>
    </location>
</feature>
<keyword evidence="3" id="KW-1185">Reference proteome</keyword>
<dbReference type="Proteomes" id="UP000664859">
    <property type="component" value="Unassembled WGS sequence"/>
</dbReference>
<name>A0A836CF48_9STRA</name>
<gene>
    <name evidence="2" type="ORF">JKP88DRAFT_255840</name>
</gene>
<protein>
    <submittedName>
        <fullName evidence="2">Uncharacterized protein</fullName>
    </submittedName>
</protein>
<evidence type="ECO:0000313" key="3">
    <source>
        <dbReference type="Proteomes" id="UP000664859"/>
    </source>
</evidence>
<proteinExistence type="predicted"/>
<evidence type="ECO:0000256" key="1">
    <source>
        <dbReference type="SAM" id="MobiDB-lite"/>
    </source>
</evidence>
<sequence>MAARRRLFPPMCAYGRTRAARLPPRIRTKTALHGAAVVLRPAPRRTVAAPRKCTSRARLPHQSRTNGVPLFPDERNMGKSPHRRSPRRRSRTPQRRSPARTRSKRYTPRSTHKSPRKSPRNRRKSTSPRRRGNTRMLGLETAANALTGANRKLQSASSAVKDAYNVATTRGAMAIGALAGNTDVVQAGMKNLETLNSRLVLDGDVFYDSDNGSSLSSSKADKDVFYDSEDGSQRTTTRRSSIEKDARQYVEANPYISVSNSGITSYVPPLRLSDPAAI</sequence>
<comment type="caution">
    <text evidence="2">The sequence shown here is derived from an EMBL/GenBank/DDBJ whole genome shotgun (WGS) entry which is preliminary data.</text>
</comment>
<accession>A0A836CF48</accession>